<dbReference type="PANTHER" id="PTHR12482">
    <property type="entry name" value="LIPASE ROG1-RELATED-RELATED"/>
    <property type="match status" value="1"/>
</dbReference>
<feature type="compositionally biased region" description="Low complexity" evidence="2">
    <location>
        <begin position="665"/>
        <end position="675"/>
    </location>
</feature>
<dbReference type="EnsemblMetazoa" id="RPRC001948-RA">
    <property type="protein sequence ID" value="RPRC001948-PA"/>
    <property type="gene ID" value="RPRC001948"/>
</dbReference>
<dbReference type="STRING" id="13249.T1HD33"/>
<name>T1HD33_RHOPR</name>
<dbReference type="EMBL" id="ACPB03012531">
    <property type="status" value="NOT_ANNOTATED_CDS"/>
    <property type="molecule type" value="Genomic_DNA"/>
</dbReference>
<accession>T1HD33</accession>
<dbReference type="SUPFAM" id="SSF53474">
    <property type="entry name" value="alpha/beta-Hydrolases"/>
    <property type="match status" value="1"/>
</dbReference>
<dbReference type="InterPro" id="IPR029058">
    <property type="entry name" value="AB_hydrolase_fold"/>
</dbReference>
<dbReference type="VEuPathDB" id="VectorBase:RPRC001948"/>
<feature type="domain" description="DUF676" evidence="3">
    <location>
        <begin position="1166"/>
        <end position="1234"/>
    </location>
</feature>
<feature type="compositionally biased region" description="Basic and acidic residues" evidence="2">
    <location>
        <begin position="730"/>
        <end position="740"/>
    </location>
</feature>
<dbReference type="OMA" id="TIHACLV"/>
<evidence type="ECO:0000259" key="3">
    <source>
        <dbReference type="Pfam" id="PF05057"/>
    </source>
</evidence>
<dbReference type="HOGENOM" id="CLU_003176_0_0_1"/>
<feature type="compositionally biased region" description="Low complexity" evidence="2">
    <location>
        <begin position="903"/>
        <end position="918"/>
    </location>
</feature>
<dbReference type="InterPro" id="IPR022122">
    <property type="entry name" value="DUF3657"/>
</dbReference>
<dbReference type="Gene3D" id="3.40.50.1820">
    <property type="entry name" value="alpha/beta hydrolase"/>
    <property type="match status" value="1"/>
</dbReference>
<sequence length="1312" mass="147777">MERSPTRTVSLNVLEKAGETINQVLPRPSYWRTFSLTTRFYQIRTTLKVSPKLQVKIEASVPSQTKNVAENELGLPACVFNGVGVSKTFQILYRNEEVTLDDTIMFRAHILVDSHKIEESLERADFTLIVELWFTDQALLTDQQTNVSCVSMRTLQLSFLATKGLHYHLPVLFDYFHLSAITLTIHASLVALHQPYINTPRSGKTWLGTSQRYNFRPQNSVETVFFSNLNGSTSKCVGGGSGSGSGGSRLAHARHVHREVCTMLVASYDSLYSTLQQYIRLTHNDSHDVSKDNHRSLLAAIQQRTAFLHSEAHWERLRLMEGEEEFATVANSDIAQLCAENIVLWHQFLELCSCQQPISTHLATVHHHLRVKRFAEGFFVLDNPRQSAAGCYDQNYQTYLAVSELAKRRYLSLLPQLPVHCPQLDGDVASLPVIFEDQYQDVAEFARRRSAARKAGSDPFLTNCGVEPKSEGSPNNTVSVVQQPQEDCSCGIAAILQARSKQNHHSASQRGGVWSDYEQRNNGVNSWGLVPQARHSKSLDHLLRAHQPLALALPIGHNHSHHERIKREPLTIDCSTLPSRGSKRTEDTTDFRTLPLNRTHHHRHHTKGETMKKKNTNMAGQSATSNLMCNGHAGTGSRTCVKKNRDNYHNNENSNPQHLHHHQQQQHQQQQQSHHFSTLPVRHPRRHHQPSAAFLRNGLSSAHRHKSEEKKSVVVEKPTRLESSISVPHRLSDGDKHPDEIPLLSAAGDELGRHNGPTGSMPNLTTSPVPSSPSTPSSDITSELSAWVSSHSVSSSNQPTPTGSETGKESSEDGGWNVEHTYEEVRLPPPSEFRDLPPPEPFRDPPQSTNGSAEQTPTHGIVVQMAPHHQPSPPQPIDNLLYHMYETVRQELLAEGHHTRHFQQQLQQQQQPLSQQSQQLLQNTISPMKVSQQTNEGQHPTDEALCECYNEEKKLILSTDMEDTTFHKCKEEFKKQINFTGMIYSDAPTLISSLPYFHIPEEQRVLSPDGLHLIVCVHGLDGNSADLRLVKTYLELGLPGAHLEFLMSQRNQGDTFSDFDTMTDRLVAEILYHIEAGGLVPNRISFVGHSLGNIIIRAAIARPQLKHLLPRLYTFLSLSGPHLGTLYNNSGLVNMDIAKLKAHIILINDLQRVHGLKNKKLTLYLIFLGMWFMQKWKKSGSLLQLSLRDAPDVRDTFLYRLSQRCNLVHFKNVLLCGSSQDRYVPLHSARIELCKAAIKDNSPIGSAYREMVHNIMWPLVRKREVTLVRYDVHHALPNTANSLIGRAAHIAVLDSELFIEKFLIVAGLKYFR</sequence>
<organism evidence="4 5">
    <name type="scientific">Rhodnius prolixus</name>
    <name type="common">Triatomid bug</name>
    <dbReference type="NCBI Taxonomy" id="13249"/>
    <lineage>
        <taxon>Eukaryota</taxon>
        <taxon>Metazoa</taxon>
        <taxon>Ecdysozoa</taxon>
        <taxon>Arthropoda</taxon>
        <taxon>Hexapoda</taxon>
        <taxon>Insecta</taxon>
        <taxon>Pterygota</taxon>
        <taxon>Neoptera</taxon>
        <taxon>Paraneoptera</taxon>
        <taxon>Hemiptera</taxon>
        <taxon>Heteroptera</taxon>
        <taxon>Panheteroptera</taxon>
        <taxon>Cimicomorpha</taxon>
        <taxon>Reduviidae</taxon>
        <taxon>Triatominae</taxon>
        <taxon>Rhodnius</taxon>
    </lineage>
</organism>
<dbReference type="Pfam" id="PF12394">
    <property type="entry name" value="DUF3657"/>
    <property type="match status" value="1"/>
</dbReference>
<dbReference type="eggNOG" id="KOG2205">
    <property type="taxonomic scope" value="Eukaryota"/>
</dbReference>
<dbReference type="InParanoid" id="T1HD33"/>
<feature type="region of interest" description="Disordered" evidence="2">
    <location>
        <begin position="700"/>
        <end position="855"/>
    </location>
</feature>
<evidence type="ECO:0000313" key="4">
    <source>
        <dbReference type="EnsemblMetazoa" id="RPRC001948-PA"/>
    </source>
</evidence>
<feature type="domain" description="DUF676" evidence="3">
    <location>
        <begin position="1009"/>
        <end position="1141"/>
    </location>
</feature>
<dbReference type="InterPro" id="IPR044294">
    <property type="entry name" value="Lipase-like"/>
</dbReference>
<dbReference type="Proteomes" id="UP000015103">
    <property type="component" value="Unassembled WGS sequence"/>
</dbReference>
<feature type="compositionally biased region" description="Basic and acidic residues" evidence="2">
    <location>
        <begin position="820"/>
        <end position="843"/>
    </location>
</feature>
<proteinExistence type="inferred from homology"/>
<evidence type="ECO:0000313" key="5">
    <source>
        <dbReference type="Proteomes" id="UP000015103"/>
    </source>
</evidence>
<reference evidence="4" key="1">
    <citation type="submission" date="2015-05" db="UniProtKB">
        <authorList>
            <consortium name="EnsemblMetazoa"/>
        </authorList>
    </citation>
    <scope>IDENTIFICATION</scope>
</reference>
<protein>
    <recommendedName>
        <fullName evidence="3">DUF676 domain-containing protein</fullName>
    </recommendedName>
</protein>
<feature type="compositionally biased region" description="Low complexity" evidence="2">
    <location>
        <begin position="765"/>
        <end position="796"/>
    </location>
</feature>
<dbReference type="InterPro" id="IPR007751">
    <property type="entry name" value="DUF676_lipase-like"/>
</dbReference>
<evidence type="ECO:0000256" key="2">
    <source>
        <dbReference type="SAM" id="MobiDB-lite"/>
    </source>
</evidence>
<dbReference type="FunCoup" id="T1HD33">
    <property type="interactions" value="108"/>
</dbReference>
<keyword evidence="5" id="KW-1185">Reference proteome</keyword>
<dbReference type="PANTHER" id="PTHR12482:SF5">
    <property type="entry name" value="DUF676 DOMAIN-CONTAINING PROTEIN"/>
    <property type="match status" value="1"/>
</dbReference>
<feature type="compositionally biased region" description="Basic and acidic residues" evidence="2">
    <location>
        <begin position="706"/>
        <end position="720"/>
    </location>
</feature>
<dbReference type="Pfam" id="PF05057">
    <property type="entry name" value="DUF676"/>
    <property type="match status" value="2"/>
</dbReference>
<feature type="region of interest" description="Disordered" evidence="2">
    <location>
        <begin position="573"/>
        <end position="687"/>
    </location>
</feature>
<evidence type="ECO:0000256" key="1">
    <source>
        <dbReference type="ARBA" id="ARBA00007949"/>
    </source>
</evidence>
<comment type="similarity">
    <text evidence="1">Belongs to the FAM135 family.</text>
</comment>
<feature type="region of interest" description="Disordered" evidence="2">
    <location>
        <begin position="898"/>
        <end position="918"/>
    </location>
</feature>
<feature type="compositionally biased region" description="Polar residues" evidence="2">
    <location>
        <begin position="616"/>
        <end position="628"/>
    </location>
</feature>